<proteinExistence type="predicted"/>
<dbReference type="PANTHER" id="PTHR34418">
    <property type="entry name" value="NUCLEAR PORE COMPLEX PROTEIN NUP214 ISOFORM X1"/>
    <property type="match status" value="1"/>
</dbReference>
<dbReference type="EMBL" id="OIVN01006326">
    <property type="protein sequence ID" value="SPD30651.1"/>
    <property type="molecule type" value="Genomic_DNA"/>
</dbReference>
<dbReference type="GO" id="GO:0006405">
    <property type="term" value="P:RNA export from nucleus"/>
    <property type="evidence" value="ECO:0007669"/>
    <property type="project" value="InterPro"/>
</dbReference>
<dbReference type="InterPro" id="IPR044694">
    <property type="entry name" value="NUP214"/>
</dbReference>
<dbReference type="PANTHER" id="PTHR34418:SF3">
    <property type="entry name" value="NUCLEAR PORE COMPLEX PROTEIN NUP214"/>
    <property type="match status" value="1"/>
</dbReference>
<name>A0A2N9J2U9_FAGSY</name>
<organism evidence="1">
    <name type="scientific">Fagus sylvatica</name>
    <name type="common">Beechnut</name>
    <dbReference type="NCBI Taxonomy" id="28930"/>
    <lineage>
        <taxon>Eukaryota</taxon>
        <taxon>Viridiplantae</taxon>
        <taxon>Streptophyta</taxon>
        <taxon>Embryophyta</taxon>
        <taxon>Tracheophyta</taxon>
        <taxon>Spermatophyta</taxon>
        <taxon>Magnoliopsida</taxon>
        <taxon>eudicotyledons</taxon>
        <taxon>Gunneridae</taxon>
        <taxon>Pentapetalae</taxon>
        <taxon>rosids</taxon>
        <taxon>fabids</taxon>
        <taxon>Fagales</taxon>
        <taxon>Fagaceae</taxon>
        <taxon>Fagus</taxon>
    </lineage>
</organism>
<gene>
    <name evidence="1" type="ORF">FSB_LOCUS58533</name>
</gene>
<reference evidence="1" key="1">
    <citation type="submission" date="2018-02" db="EMBL/GenBank/DDBJ databases">
        <authorList>
            <person name="Cohen D.B."/>
            <person name="Kent A.D."/>
        </authorList>
    </citation>
    <scope>NUCLEOTIDE SEQUENCE</scope>
</reference>
<sequence>MASSTISLTHPVTSTFSPIYAHLIQGVVDPKGVFTDVCIGWPGSMPDDQGNVVEHLDGHTDIIHKQLCSDWLPCELAITANRKNTEKHIVLLGWSLGDELNEVAVVDIERDKWLPRIELQGNDDDNLILGLCVDKVSLYEKVKIQLGVEEQIELSPYCILLCLTLEGKLVMFHVASTKETPVPPEVIFAPSEEEVDTHAAVPVECDISKSSLGLEKPESEHLSLGFRFQEVNKMEFNMKGVSEFSKKSDPKPSDLLSPVVASPVSLKDIISKNQKVESQLNPLSFEAEMQQTVPIPKLEMQQEVQLISLGNQIIRIYQIVLGQASNY</sequence>
<dbReference type="GO" id="GO:0017056">
    <property type="term" value="F:structural constituent of nuclear pore"/>
    <property type="evidence" value="ECO:0007669"/>
    <property type="project" value="InterPro"/>
</dbReference>
<protein>
    <submittedName>
        <fullName evidence="1">Uncharacterized protein</fullName>
    </submittedName>
</protein>
<accession>A0A2N9J2U9</accession>
<evidence type="ECO:0000313" key="1">
    <source>
        <dbReference type="EMBL" id="SPD30651.1"/>
    </source>
</evidence>
<dbReference type="AlphaFoldDB" id="A0A2N9J2U9"/>